<dbReference type="InterPro" id="IPR015421">
    <property type="entry name" value="PyrdxlP-dep_Trfase_major"/>
</dbReference>
<evidence type="ECO:0000256" key="11">
    <source>
        <dbReference type="SAM" id="MobiDB-lite"/>
    </source>
</evidence>
<proteinExistence type="inferred from homology"/>
<accession>A0A8J5LTT3</accession>
<sequence>MEDTRNAAASCSLRAVGAPRGGLARPASAAHGEHESKMKPWYSSNHFIVEKSLVPIVEQCAWALRNVAGEGEELRNILLAQGALLPLARLMMSNKGSTAWALSNLLKVKVDLFDQAESWQKEVLVSEARQKENPARQGKIQMDQELTRHLVEVQVGQGSDRILGTTRKVQVKVDRMLVWESWNLVLGKNQVLDRSGDRSRSWIDQWIDPGFSQRTESLWIDPWIDPDVPIDQWIDWDTAASRDKRWIDPWIDPGIFPRAQRRSGSIQSLPDRLGTFESIGIRPTLKACDRQFLKVLGSSPSQEADQRASPPSVVTEKECFIVEGACVVWILGLVTSCEHRRAPSERDELFTPPLTTFGPNKWYQSKAALHWNHRRKDGLGFDTRVAPPYTSTSFDSWKSRIENFLMMEIEQWFALMEGFKAPRNSKGKVLKRSKWSQEQVQRCEANDKVTKLLVNLLPNTILCKIGEFEDAKELWSKLAKLHEEIPSTVQKQEESRKGDSLEQDQKEDSEVERYSTSEEEEIQEVSSSRECNEWNKEGAYSLFHIQDDEASTSRIEGEQSLVTPDQEEGEASTSGSREEEEEEASTSTSQEKSNEGESRSDLEEASTSGSKGKDVIPTSKGHYRSQCPKGKKMVKAQEGISQGGASKHDSVKEKHITFHAKTTTPKARNVGKSLGKNSKDCSYKPRNKNAHELNGKPKTKDLMMENQVLRSRLDKMEKTLKRMENILLGQNEHNLGLGVQKPSNSHRGLGYKPKAKKDVPSYHRVPYSYGTNPRSSGQAKNIKEVIPKSIFAINVTKASKKSKKVTNKVTREAIPRVDLESVTKASKKPNKVTRKVSREVIPSEYLEHPRSTNRVVNPTLRKLTLKEHFQAISGLQSISGSIGVPQSISRSIEKAFLANRSSLDRSADRSKKTESISGSIQQGDQPSVKNMLKVERLNFNGEWISSLFKWLQVDNAQGWAFAYIRGECRLKVNEGYGTFIIVLVTTSEVVNNDEQLFRGRVFNNGAFVEECPKLRHGLMCAQRWQKEVLVSEARQKENPVLELGFGQKPSAGSIRGSIQRIDQWIDPGFSQRTESLWIDPWIDPDVPIDQWIDWDAAASRDKRWIDPWIDPGVFPRAQRRSGSIHGSIQSLPDRLGTFESIGIRPLASFIAAGVRWLRYLFTDSTQIFASSSTALSKLVIGFSALGSYRKGVFHSGGCVRGVDPWISHLLNKHRRAPSERDELFTPPLATFGDEGKRSPFVFPLCYQREGDEGASFPFRLPPRHARFLKLSLKGCISEVECNERRQDRKLLIAQVASCDDGDDNETHGCFQKATAGGGEQDRGRKNHVGSSSQVPSSFLVGGANAVGTGAQRSQVSRARLIIIYFVRFSIRVQTPRVVSRSKCQNISCWPPPFCFLSVESYHPIPMVFSKASGTCVWDPEGNKYIDFLSAYSAVNQGHCHPKVMKALIEQAQKLTLSSRAFYNDKFPTFAEHVTQLFGYDMMLPMNTGAEGVETALKLARKWGYKKKKIPQDKALIVSCCGCFHGRTVGVISMSCDNDATRDFGPLVPGHLKVKFGNVDALEKIFKDHGEQICGFLFEPIQGEAGVIIPPDGYLRSVRDLCSRYNILMIADEIQTGIARTGRMLACDWEMIRPDVVILGKALGAGVIPVSVVLADKEIMLCIQPGEHGSTFGGNPLASAVAVAALDVIKEEELVKRAEQLGQVLRDQLGKVQLQFPQIIKEVRGKGLLNAIDLNHKALSPVSAYDICMKLKERGILAKPTHDTIIRLAPPLTISLEEISEASKAISDVLSLLLHMLMPTTAQTKELQRIFKVNVKQGRNSE</sequence>
<dbReference type="InterPro" id="IPR049704">
    <property type="entry name" value="Aminotrans_3_PPA_site"/>
</dbReference>
<dbReference type="EC" id="2.6.1.13" evidence="4"/>
<feature type="region of interest" description="Disordered" evidence="11">
    <location>
        <begin position="550"/>
        <end position="650"/>
    </location>
</feature>
<evidence type="ECO:0000256" key="3">
    <source>
        <dbReference type="ARBA" id="ARBA00008954"/>
    </source>
</evidence>
<protein>
    <recommendedName>
        <fullName evidence="4">ornithine aminotransferase</fullName>
        <ecNumber evidence="4">2.6.1.13</ecNumber>
    </recommendedName>
    <alternativeName>
        <fullName evidence="9">Ornithine delta-aminotransferase</fullName>
    </alternativeName>
    <alternativeName>
        <fullName evidence="8">Ornithine--oxo-acid aminotransferase</fullName>
    </alternativeName>
</protein>
<comment type="caution">
    <text evidence="12">The sequence shown here is derived from an EMBL/GenBank/DDBJ whole genome shotgun (WGS) entry which is preliminary data.</text>
</comment>
<keyword evidence="5" id="KW-0032">Aminotransferase</keyword>
<evidence type="ECO:0000256" key="6">
    <source>
        <dbReference type="ARBA" id="ARBA00022679"/>
    </source>
</evidence>
<keyword evidence="13" id="KW-1185">Reference proteome</keyword>
<dbReference type="Proteomes" id="UP000734854">
    <property type="component" value="Unassembled WGS sequence"/>
</dbReference>
<feature type="region of interest" description="Disordered" evidence="11">
    <location>
        <begin position="667"/>
        <end position="696"/>
    </location>
</feature>
<keyword evidence="10" id="KW-0175">Coiled coil</keyword>
<evidence type="ECO:0000256" key="10">
    <source>
        <dbReference type="SAM" id="Coils"/>
    </source>
</evidence>
<dbReference type="GO" id="GO:0030170">
    <property type="term" value="F:pyridoxal phosphate binding"/>
    <property type="evidence" value="ECO:0007669"/>
    <property type="project" value="InterPro"/>
</dbReference>
<reference evidence="12 13" key="1">
    <citation type="submission" date="2020-08" db="EMBL/GenBank/DDBJ databases">
        <title>Plant Genome Project.</title>
        <authorList>
            <person name="Zhang R.-G."/>
        </authorList>
    </citation>
    <scope>NUCLEOTIDE SEQUENCE [LARGE SCALE GENOMIC DNA]</scope>
    <source>
        <tissue evidence="12">Rhizome</tissue>
    </source>
</reference>
<feature type="region of interest" description="Disordered" evidence="11">
    <location>
        <begin position="737"/>
        <end position="778"/>
    </location>
</feature>
<dbReference type="CDD" id="cd00610">
    <property type="entry name" value="OAT_like"/>
    <property type="match status" value="1"/>
</dbReference>
<dbReference type="SUPFAM" id="SSF53383">
    <property type="entry name" value="PLP-dependent transferases"/>
    <property type="match status" value="1"/>
</dbReference>
<feature type="compositionally biased region" description="Basic and acidic residues" evidence="11">
    <location>
        <begin position="677"/>
        <end position="696"/>
    </location>
</feature>
<dbReference type="InterPro" id="IPR015422">
    <property type="entry name" value="PyrdxlP-dep_Trfase_small"/>
</dbReference>
<evidence type="ECO:0000256" key="1">
    <source>
        <dbReference type="ARBA" id="ARBA00001933"/>
    </source>
</evidence>
<name>A0A8J5LTT3_ZINOF</name>
<dbReference type="InterPro" id="IPR050103">
    <property type="entry name" value="Class-III_PLP-dep_AT"/>
</dbReference>
<dbReference type="GO" id="GO:0042802">
    <property type="term" value="F:identical protein binding"/>
    <property type="evidence" value="ECO:0007669"/>
    <property type="project" value="TreeGrafter"/>
</dbReference>
<dbReference type="InterPro" id="IPR011989">
    <property type="entry name" value="ARM-like"/>
</dbReference>
<dbReference type="GO" id="GO:0010121">
    <property type="term" value="P:L-arginine catabolic process to proline via ornithine"/>
    <property type="evidence" value="ECO:0007669"/>
    <property type="project" value="TreeGrafter"/>
</dbReference>
<dbReference type="FunFam" id="3.40.640.10:FF:000011">
    <property type="entry name" value="Ornithine aminotransferase"/>
    <property type="match status" value="1"/>
</dbReference>
<keyword evidence="6" id="KW-0808">Transferase</keyword>
<dbReference type="InterPro" id="IPR005814">
    <property type="entry name" value="Aminotrans_3"/>
</dbReference>
<feature type="compositionally biased region" description="Basic and acidic residues" evidence="11">
    <location>
        <begin position="486"/>
        <end position="516"/>
    </location>
</feature>
<dbReference type="NCBIfam" id="TIGR01885">
    <property type="entry name" value="Orn_aminotrans"/>
    <property type="match status" value="1"/>
</dbReference>
<evidence type="ECO:0000256" key="2">
    <source>
        <dbReference type="ARBA" id="ARBA00004998"/>
    </source>
</evidence>
<gene>
    <name evidence="12" type="ORF">ZIOFF_012264</name>
</gene>
<dbReference type="PANTHER" id="PTHR11986">
    <property type="entry name" value="AMINOTRANSFERASE CLASS III"/>
    <property type="match status" value="1"/>
</dbReference>
<dbReference type="FunFam" id="3.90.1150.10:FF:000152">
    <property type="entry name" value="Ornithine aminotransferase"/>
    <property type="match status" value="1"/>
</dbReference>
<feature type="region of interest" description="Disordered" evidence="11">
    <location>
        <begin position="486"/>
        <end position="530"/>
    </location>
</feature>
<dbReference type="GO" id="GO:0019544">
    <property type="term" value="P:L-arginine catabolic process to L-glutamate"/>
    <property type="evidence" value="ECO:0007669"/>
    <property type="project" value="TreeGrafter"/>
</dbReference>
<comment type="pathway">
    <text evidence="2">Amino-acid biosynthesis; L-proline biosynthesis; L-glutamate 5-semialdehyde from L-ornithine: step 1/1.</text>
</comment>
<dbReference type="InterPro" id="IPR010164">
    <property type="entry name" value="Orn_aminotrans"/>
</dbReference>
<dbReference type="PROSITE" id="PS00600">
    <property type="entry name" value="AA_TRANSFER_CLASS_3"/>
    <property type="match status" value="1"/>
</dbReference>
<feature type="region of interest" description="Disordered" evidence="11">
    <location>
        <begin position="1309"/>
        <end position="1334"/>
    </location>
</feature>
<evidence type="ECO:0000256" key="8">
    <source>
        <dbReference type="ARBA" id="ARBA00030587"/>
    </source>
</evidence>
<dbReference type="Gene3D" id="3.90.1150.10">
    <property type="entry name" value="Aspartate Aminotransferase, domain 1"/>
    <property type="match status" value="1"/>
</dbReference>
<evidence type="ECO:0000256" key="4">
    <source>
        <dbReference type="ARBA" id="ARBA00012924"/>
    </source>
</evidence>
<dbReference type="Gene3D" id="1.25.10.10">
    <property type="entry name" value="Leucine-rich Repeat Variant"/>
    <property type="match status" value="1"/>
</dbReference>
<dbReference type="Pfam" id="PF00202">
    <property type="entry name" value="Aminotran_3"/>
    <property type="match status" value="1"/>
</dbReference>
<feature type="coiled-coil region" evidence="10">
    <location>
        <begin position="699"/>
        <end position="733"/>
    </location>
</feature>
<evidence type="ECO:0000256" key="9">
    <source>
        <dbReference type="ARBA" id="ARBA00082395"/>
    </source>
</evidence>
<evidence type="ECO:0000256" key="7">
    <source>
        <dbReference type="ARBA" id="ARBA00022898"/>
    </source>
</evidence>
<dbReference type="SUPFAM" id="SSF48371">
    <property type="entry name" value="ARM repeat"/>
    <property type="match status" value="1"/>
</dbReference>
<feature type="compositionally biased region" description="Polar residues" evidence="11">
    <location>
        <begin position="769"/>
        <end position="778"/>
    </location>
</feature>
<dbReference type="Gene3D" id="3.40.640.10">
    <property type="entry name" value="Type I PLP-dependent aspartate aminotransferase-like (Major domain)"/>
    <property type="match status" value="1"/>
</dbReference>
<dbReference type="InterPro" id="IPR015424">
    <property type="entry name" value="PyrdxlP-dep_Trfase"/>
</dbReference>
<dbReference type="UniPathway" id="UPA00098">
    <property type="reaction ID" value="UER00358"/>
</dbReference>
<dbReference type="InterPro" id="IPR016024">
    <property type="entry name" value="ARM-type_fold"/>
</dbReference>
<dbReference type="GO" id="GO:0005737">
    <property type="term" value="C:cytoplasm"/>
    <property type="evidence" value="ECO:0007669"/>
    <property type="project" value="TreeGrafter"/>
</dbReference>
<dbReference type="PANTHER" id="PTHR11986:SF18">
    <property type="entry name" value="ORNITHINE AMINOTRANSFERASE, MITOCHONDRIAL"/>
    <property type="match status" value="1"/>
</dbReference>
<evidence type="ECO:0000313" key="13">
    <source>
        <dbReference type="Proteomes" id="UP000734854"/>
    </source>
</evidence>
<dbReference type="EMBL" id="JACMSC010000003">
    <property type="protein sequence ID" value="KAG6530043.1"/>
    <property type="molecule type" value="Genomic_DNA"/>
</dbReference>
<feature type="compositionally biased region" description="Basic and acidic residues" evidence="11">
    <location>
        <begin position="592"/>
        <end position="602"/>
    </location>
</feature>
<comment type="similarity">
    <text evidence="3">Belongs to the class-III pyridoxal-phosphate-dependent aminotransferase family.</text>
</comment>
<dbReference type="GO" id="GO:0004587">
    <property type="term" value="F:ornithine aminotransferase activity"/>
    <property type="evidence" value="ECO:0007669"/>
    <property type="project" value="UniProtKB-EC"/>
</dbReference>
<organism evidence="12 13">
    <name type="scientific">Zingiber officinale</name>
    <name type="common">Ginger</name>
    <name type="synonym">Amomum zingiber</name>
    <dbReference type="NCBI Taxonomy" id="94328"/>
    <lineage>
        <taxon>Eukaryota</taxon>
        <taxon>Viridiplantae</taxon>
        <taxon>Streptophyta</taxon>
        <taxon>Embryophyta</taxon>
        <taxon>Tracheophyta</taxon>
        <taxon>Spermatophyta</taxon>
        <taxon>Magnoliopsida</taxon>
        <taxon>Liliopsida</taxon>
        <taxon>Zingiberales</taxon>
        <taxon>Zingiberaceae</taxon>
        <taxon>Zingiber</taxon>
    </lineage>
</organism>
<comment type="cofactor">
    <cofactor evidence="1">
        <name>pyridoxal 5'-phosphate</name>
        <dbReference type="ChEBI" id="CHEBI:597326"/>
    </cofactor>
</comment>
<evidence type="ECO:0000313" key="12">
    <source>
        <dbReference type="EMBL" id="KAG6530043.1"/>
    </source>
</evidence>
<keyword evidence="7" id="KW-0663">Pyridoxal phosphate</keyword>
<evidence type="ECO:0000256" key="5">
    <source>
        <dbReference type="ARBA" id="ARBA00022576"/>
    </source>
</evidence>
<dbReference type="GO" id="GO:0055129">
    <property type="term" value="P:L-proline biosynthetic process"/>
    <property type="evidence" value="ECO:0007669"/>
    <property type="project" value="UniProtKB-UniPathway"/>
</dbReference>